<name>A0ABD2PPB4_9PLAT</name>
<protein>
    <recommendedName>
        <fullName evidence="3">Pyrophosphatase</fullName>
    </recommendedName>
</protein>
<comment type="caution">
    <text evidence="1">The sequence shown here is derived from an EMBL/GenBank/DDBJ whole genome shotgun (WGS) entry which is preliminary data.</text>
</comment>
<dbReference type="EMBL" id="JBJKFK010004587">
    <property type="protein sequence ID" value="KAL3308868.1"/>
    <property type="molecule type" value="Genomic_DNA"/>
</dbReference>
<dbReference type="Proteomes" id="UP001626550">
    <property type="component" value="Unassembled WGS sequence"/>
</dbReference>
<gene>
    <name evidence="1" type="ORF">Ciccas_012594</name>
</gene>
<keyword evidence="2" id="KW-1185">Reference proteome</keyword>
<evidence type="ECO:0000313" key="2">
    <source>
        <dbReference type="Proteomes" id="UP001626550"/>
    </source>
</evidence>
<proteinExistence type="predicted"/>
<sequence>MGLQNRVEKIVDDYRLRIKEGGQFNLLTFTDEQHTKTKITYKCLQKDFDDLKKFQESTDKDEVVDAYANIIDDMLIALVAGTIFESEARELWSTALNGIEKNDLPRRRKPLK</sequence>
<organism evidence="1 2">
    <name type="scientific">Cichlidogyrus casuarinus</name>
    <dbReference type="NCBI Taxonomy" id="1844966"/>
    <lineage>
        <taxon>Eukaryota</taxon>
        <taxon>Metazoa</taxon>
        <taxon>Spiralia</taxon>
        <taxon>Lophotrochozoa</taxon>
        <taxon>Platyhelminthes</taxon>
        <taxon>Monogenea</taxon>
        <taxon>Monopisthocotylea</taxon>
        <taxon>Dactylogyridea</taxon>
        <taxon>Ancyrocephalidae</taxon>
        <taxon>Cichlidogyrus</taxon>
    </lineage>
</organism>
<dbReference type="AlphaFoldDB" id="A0ABD2PPB4"/>
<evidence type="ECO:0000313" key="1">
    <source>
        <dbReference type="EMBL" id="KAL3308868.1"/>
    </source>
</evidence>
<evidence type="ECO:0008006" key="3">
    <source>
        <dbReference type="Google" id="ProtNLM"/>
    </source>
</evidence>
<accession>A0ABD2PPB4</accession>
<reference evidence="1 2" key="1">
    <citation type="submission" date="2024-11" db="EMBL/GenBank/DDBJ databases">
        <title>Adaptive evolution of stress response genes in parasites aligns with host niche diversity.</title>
        <authorList>
            <person name="Hahn C."/>
            <person name="Resl P."/>
        </authorList>
    </citation>
    <scope>NUCLEOTIDE SEQUENCE [LARGE SCALE GENOMIC DNA]</scope>
    <source>
        <strain evidence="1">EGGRZ-B1_66</strain>
        <tissue evidence="1">Body</tissue>
    </source>
</reference>